<evidence type="ECO:0000256" key="2">
    <source>
        <dbReference type="ARBA" id="ARBA00010566"/>
    </source>
</evidence>
<dbReference type="Pfam" id="PF00285">
    <property type="entry name" value="Citrate_synt"/>
    <property type="match status" value="1"/>
</dbReference>
<dbReference type="PANTHER" id="PTHR11739:SF4">
    <property type="entry name" value="CITRATE SYNTHASE, PEROXISOMAL"/>
    <property type="match status" value="1"/>
</dbReference>
<dbReference type="InterPro" id="IPR002020">
    <property type="entry name" value="Citrate_synthase"/>
</dbReference>
<dbReference type="InterPro" id="IPR016143">
    <property type="entry name" value="Citrate_synth-like_sm_a-sub"/>
</dbReference>
<dbReference type="AlphaFoldDB" id="E3CZZ0"/>
<name>E3CZZ0_9BACT</name>
<dbReference type="OrthoDB" id="9759263at2"/>
<accession>E3CZZ0</accession>
<sequence length="243" mass="26035">MVVTVERTEVSPDRMVLDGQPVESWIESLAPGDAWFRMLQGRMPEEGERRVFDGVLVALTDHGSTPPSTQAARLVASAGVPLQAALAGGLLAFGDHHAGAIEGAMALFQEEVARPGPGGAAGLVERTLEEGARIPGFGHRVHRRDPRVVPLKRLGEACLVRSPHLDLFRSLEEELSRRKDIGGNVDGVCGALLSDLGFPPQAGRALFFAGRLPGLTGWILRETRGRAFRPYALVPREGVPCSA</sequence>
<protein>
    <recommendedName>
        <fullName evidence="3">citrate synthase (unknown stereospecificity)</fullName>
        <ecNumber evidence="3">2.3.3.16</ecNumber>
    </recommendedName>
</protein>
<dbReference type="GO" id="GO:0036440">
    <property type="term" value="F:citrate synthase activity"/>
    <property type="evidence" value="ECO:0007669"/>
    <property type="project" value="UniProtKB-EC"/>
</dbReference>
<dbReference type="RefSeq" id="WP_006300076.1">
    <property type="nucleotide sequence ID" value="NZ_CM001022.1"/>
</dbReference>
<proteinExistence type="inferred from homology"/>
<keyword evidence="4" id="KW-0808">Transferase</keyword>
<dbReference type="HOGENOM" id="CLU_070533_2_0_0"/>
<dbReference type="GO" id="GO:0005829">
    <property type="term" value="C:cytosol"/>
    <property type="evidence" value="ECO:0007669"/>
    <property type="project" value="TreeGrafter"/>
</dbReference>
<dbReference type="PaxDb" id="584708-Apau_0488"/>
<dbReference type="GO" id="GO:0006099">
    <property type="term" value="P:tricarboxylic acid cycle"/>
    <property type="evidence" value="ECO:0007669"/>
    <property type="project" value="UniProtKB-UniPathway"/>
</dbReference>
<dbReference type="Gene3D" id="1.10.580.10">
    <property type="entry name" value="Citrate Synthase, domain 1"/>
    <property type="match status" value="1"/>
</dbReference>
<keyword evidence="6" id="KW-1185">Reference proteome</keyword>
<dbReference type="UniPathway" id="UPA00223"/>
<reference evidence="5 6" key="1">
    <citation type="journal article" date="2010" name="Stand. Genomic Sci.">
        <title>Non-contiguous finished genome sequence of Aminomonas paucivorans type strain (GLU-3).</title>
        <authorList>
            <person name="Pitluck S."/>
            <person name="Yasawong M."/>
            <person name="Held B."/>
            <person name="Lapidus A."/>
            <person name="Nolan M."/>
            <person name="Copeland A."/>
            <person name="Lucas S."/>
            <person name="Del Rio T.G."/>
            <person name="Tice H."/>
            <person name="Cheng J.F."/>
            <person name="Chertkov O."/>
            <person name="Goodwin L."/>
            <person name="Tapia R."/>
            <person name="Han C."/>
            <person name="Liolios K."/>
            <person name="Ivanova N."/>
            <person name="Mavromatis K."/>
            <person name="Ovchinnikova G."/>
            <person name="Pati A."/>
            <person name="Chen A."/>
            <person name="Palaniappan K."/>
            <person name="Land M."/>
            <person name="Hauser L."/>
            <person name="Chang Y.J."/>
            <person name="Jeffries C.D."/>
            <person name="Pukall R."/>
            <person name="Spring S."/>
            <person name="Rohde M."/>
            <person name="Sikorski J."/>
            <person name="Goker M."/>
            <person name="Woyke T."/>
            <person name="Bristow J."/>
            <person name="Eisen J.A."/>
            <person name="Markowitz V."/>
            <person name="Hugenholtz P."/>
            <person name="Kyrpides N.C."/>
            <person name="Klenk H.P."/>
        </authorList>
    </citation>
    <scope>NUCLEOTIDE SEQUENCE [LARGE SCALE GENOMIC DNA]</scope>
    <source>
        <strain evidence="5 6">DSM 12260</strain>
    </source>
</reference>
<dbReference type="GO" id="GO:0005975">
    <property type="term" value="P:carbohydrate metabolic process"/>
    <property type="evidence" value="ECO:0007669"/>
    <property type="project" value="TreeGrafter"/>
</dbReference>
<evidence type="ECO:0000256" key="4">
    <source>
        <dbReference type="ARBA" id="ARBA00022679"/>
    </source>
</evidence>
<evidence type="ECO:0000313" key="6">
    <source>
        <dbReference type="Proteomes" id="UP000005096"/>
    </source>
</evidence>
<dbReference type="STRING" id="584708.Apau_0488"/>
<dbReference type="InterPro" id="IPR016142">
    <property type="entry name" value="Citrate_synth-like_lrg_a-sub"/>
</dbReference>
<organism evidence="5 6">
    <name type="scientific">Aminomonas paucivorans DSM 12260</name>
    <dbReference type="NCBI Taxonomy" id="584708"/>
    <lineage>
        <taxon>Bacteria</taxon>
        <taxon>Thermotogati</taxon>
        <taxon>Synergistota</taxon>
        <taxon>Synergistia</taxon>
        <taxon>Synergistales</taxon>
        <taxon>Synergistaceae</taxon>
        <taxon>Aminomonas</taxon>
    </lineage>
</organism>
<dbReference type="SUPFAM" id="SSF48256">
    <property type="entry name" value="Citrate synthase"/>
    <property type="match status" value="1"/>
</dbReference>
<dbReference type="Proteomes" id="UP000005096">
    <property type="component" value="Chromosome"/>
</dbReference>
<dbReference type="InterPro" id="IPR036969">
    <property type="entry name" value="Citrate_synthase_sf"/>
</dbReference>
<evidence type="ECO:0000256" key="1">
    <source>
        <dbReference type="ARBA" id="ARBA00005163"/>
    </source>
</evidence>
<comment type="similarity">
    <text evidence="2">Belongs to the citrate synthase family.</text>
</comment>
<dbReference type="eggNOG" id="COG0372">
    <property type="taxonomic scope" value="Bacteria"/>
</dbReference>
<gene>
    <name evidence="5" type="ORF">Apau_0488</name>
</gene>
<evidence type="ECO:0000313" key="5">
    <source>
        <dbReference type="EMBL" id="EFQ22922.1"/>
    </source>
</evidence>
<comment type="pathway">
    <text evidence="1">Carbohydrate metabolism; tricarboxylic acid cycle.</text>
</comment>
<dbReference type="CDD" id="cd06100">
    <property type="entry name" value="CCL_ACL-C"/>
    <property type="match status" value="1"/>
</dbReference>
<dbReference type="PANTHER" id="PTHR11739">
    <property type="entry name" value="CITRATE SYNTHASE"/>
    <property type="match status" value="1"/>
</dbReference>
<evidence type="ECO:0000256" key="3">
    <source>
        <dbReference type="ARBA" id="ARBA00012972"/>
    </source>
</evidence>
<dbReference type="EMBL" id="CM001022">
    <property type="protein sequence ID" value="EFQ22922.1"/>
    <property type="molecule type" value="Genomic_DNA"/>
</dbReference>
<dbReference type="Gene3D" id="1.10.230.10">
    <property type="entry name" value="Cytochrome P450-Terp, domain 2"/>
    <property type="match status" value="1"/>
</dbReference>
<dbReference type="EC" id="2.3.3.16" evidence="3"/>